<feature type="non-terminal residue" evidence="2">
    <location>
        <position position="553"/>
    </location>
</feature>
<protein>
    <recommendedName>
        <fullName evidence="1">Vps53 N-terminal domain-containing protein</fullName>
    </recommendedName>
</protein>
<dbReference type="EMBL" id="ML004619">
    <property type="protein sequence ID" value="RKP28748.1"/>
    <property type="molecule type" value="Genomic_DNA"/>
</dbReference>
<accession>A0A4P9Z8B8</accession>
<proteinExistence type="predicted"/>
<dbReference type="OrthoDB" id="10261632at2759"/>
<dbReference type="Pfam" id="PF04100">
    <property type="entry name" value="Vps53_N"/>
    <property type="match status" value="1"/>
</dbReference>
<evidence type="ECO:0000313" key="3">
    <source>
        <dbReference type="Proteomes" id="UP000268321"/>
    </source>
</evidence>
<dbReference type="AlphaFoldDB" id="A0A4P9Z8B8"/>
<name>A0A4P9Z8B8_9ASCO</name>
<dbReference type="PANTHER" id="PTHR12820:SF0">
    <property type="entry name" value="VACUOLAR PROTEIN SORTING-ASSOCIATED PROTEIN 53 HOMOLOG"/>
    <property type="match status" value="1"/>
</dbReference>
<feature type="non-terminal residue" evidence="2">
    <location>
        <position position="1"/>
    </location>
</feature>
<dbReference type="InterPro" id="IPR007234">
    <property type="entry name" value="Vps53_N"/>
</dbReference>
<dbReference type="GO" id="GO:0042147">
    <property type="term" value="P:retrograde transport, endosome to Golgi"/>
    <property type="evidence" value="ECO:0007669"/>
    <property type="project" value="InterPro"/>
</dbReference>
<keyword evidence="3" id="KW-1185">Reference proteome</keyword>
<dbReference type="Proteomes" id="UP000268321">
    <property type="component" value="Unassembled WGS sequence"/>
</dbReference>
<evidence type="ECO:0000259" key="1">
    <source>
        <dbReference type="Pfam" id="PF04100"/>
    </source>
</evidence>
<organism evidence="2 3">
    <name type="scientific">Metschnikowia bicuspidata</name>
    <dbReference type="NCBI Taxonomy" id="27322"/>
    <lineage>
        <taxon>Eukaryota</taxon>
        <taxon>Fungi</taxon>
        <taxon>Dikarya</taxon>
        <taxon>Ascomycota</taxon>
        <taxon>Saccharomycotina</taxon>
        <taxon>Pichiomycetes</taxon>
        <taxon>Metschnikowiaceae</taxon>
        <taxon>Metschnikowia</taxon>
    </lineage>
</organism>
<reference evidence="3" key="1">
    <citation type="journal article" date="2018" name="Nat. Microbiol.">
        <title>Leveraging single-cell genomics to expand the fungal tree of life.</title>
        <authorList>
            <person name="Ahrendt S.R."/>
            <person name="Quandt C.A."/>
            <person name="Ciobanu D."/>
            <person name="Clum A."/>
            <person name="Salamov A."/>
            <person name="Andreopoulos B."/>
            <person name="Cheng J.F."/>
            <person name="Woyke T."/>
            <person name="Pelin A."/>
            <person name="Henrissat B."/>
            <person name="Reynolds N.K."/>
            <person name="Benny G.L."/>
            <person name="Smith M.E."/>
            <person name="James T.Y."/>
            <person name="Grigoriev I.V."/>
        </authorList>
    </citation>
    <scope>NUCLEOTIDE SEQUENCE [LARGE SCALE GENOMIC DNA]</scope>
    <source>
        <strain evidence="3">Baker2002</strain>
    </source>
</reference>
<dbReference type="InterPro" id="IPR039766">
    <property type="entry name" value="Vps53"/>
</dbReference>
<dbReference type="GO" id="GO:0000938">
    <property type="term" value="C:GARP complex"/>
    <property type="evidence" value="ECO:0007669"/>
    <property type="project" value="InterPro"/>
</dbReference>
<dbReference type="GO" id="GO:0005829">
    <property type="term" value="C:cytosol"/>
    <property type="evidence" value="ECO:0007669"/>
    <property type="project" value="GOC"/>
</dbReference>
<dbReference type="PANTHER" id="PTHR12820">
    <property type="entry name" value="VACUOLAR SORTING PROTEIN 53"/>
    <property type="match status" value="1"/>
</dbReference>
<evidence type="ECO:0000313" key="2">
    <source>
        <dbReference type="EMBL" id="RKP28748.1"/>
    </source>
</evidence>
<feature type="domain" description="Vps53 N-terminal" evidence="1">
    <location>
        <begin position="39"/>
        <end position="334"/>
    </location>
</feature>
<gene>
    <name evidence="2" type="ORF">METBISCDRAFT_1781</name>
</gene>
<sequence length="553" mass="62586">FPKDASLANTAAVLRHIRASKAACATNIGRCLASYNPHVDVNADIGRLANNYRQLAARAEFTQQKITRVTLRIQSFDTTKQNLVLSMKVLKRLQMLVSAYNSLREVVHTRDYEQITQYLGAVHVLMRFFRAYKSIDDIAKLHQRVHQIQAKLVDDVFIDFEDSFANRITNAKLRYGCEVLELIDSKNKDKLLTWFYNLQLKEILSIFAASGEAGSLENLGRRYIFFSNILANVRSNYLLVFPPAWGVDFELLRLFCTKTGQDIAVLLAARGLSCAVLLDALTQTLNFEKQLNDTFHASAFTKSILRLFEPFLLVWVNEQDAVLRARFGDFYAQSKIPAELAAPATVPELVDILRVNHVPNFAPSSVELFRAFHKSLQQTAAVSTGHTLLDLHTVFRKYLAEYLDSVLAPTLQSAAEHPQGVEPIKYLTMVLNTADYVIKNTDDLQDKLAKVGNASLQGRTSFDVETNLYYELIGRAIRGLVSKVCADLDFLWKQFDNYAWELVDAPADVSRYMDDCIRTLRADHAVICPLIIRDSYVRTYADRLVETVVSGFM</sequence>